<protein>
    <submittedName>
        <fullName evidence="2">Glucokinase</fullName>
        <ecNumber evidence="2">2.7.1.2</ecNumber>
    </submittedName>
</protein>
<proteinExistence type="inferred from homology"/>
<keyword evidence="3" id="KW-1185">Reference proteome</keyword>
<dbReference type="EC" id="2.7.1.2" evidence="2"/>
<dbReference type="InterPro" id="IPR049874">
    <property type="entry name" value="ROK_cs"/>
</dbReference>
<dbReference type="RefSeq" id="WP_184675064.1">
    <property type="nucleotide sequence ID" value="NZ_BAABAI010000021.1"/>
</dbReference>
<name>A0A7W7TA89_9PSEU</name>
<evidence type="ECO:0000313" key="3">
    <source>
        <dbReference type="Proteomes" id="UP000542674"/>
    </source>
</evidence>
<keyword evidence="2" id="KW-0808">Transferase</keyword>
<keyword evidence="2" id="KW-0418">Kinase</keyword>
<dbReference type="Pfam" id="PF00480">
    <property type="entry name" value="ROK"/>
    <property type="match status" value="1"/>
</dbReference>
<dbReference type="PANTHER" id="PTHR18964">
    <property type="entry name" value="ROK (REPRESSOR, ORF, KINASE) FAMILY"/>
    <property type="match status" value="1"/>
</dbReference>
<dbReference type="InterPro" id="IPR043129">
    <property type="entry name" value="ATPase_NBD"/>
</dbReference>
<dbReference type="Gene3D" id="3.30.420.40">
    <property type="match status" value="2"/>
</dbReference>
<gene>
    <name evidence="2" type="ORF">F4559_006759</name>
</gene>
<dbReference type="PROSITE" id="PS01125">
    <property type="entry name" value="ROK"/>
    <property type="match status" value="1"/>
</dbReference>
<organism evidence="2 3">
    <name type="scientific">Saccharothrix violaceirubra</name>
    <dbReference type="NCBI Taxonomy" id="413306"/>
    <lineage>
        <taxon>Bacteria</taxon>
        <taxon>Bacillati</taxon>
        <taxon>Actinomycetota</taxon>
        <taxon>Actinomycetes</taxon>
        <taxon>Pseudonocardiales</taxon>
        <taxon>Pseudonocardiaceae</taxon>
        <taxon>Saccharothrix</taxon>
    </lineage>
</organism>
<dbReference type="InterPro" id="IPR000600">
    <property type="entry name" value="ROK"/>
</dbReference>
<accession>A0A7W7TA89</accession>
<dbReference type="SUPFAM" id="SSF53067">
    <property type="entry name" value="Actin-like ATPase domain"/>
    <property type="match status" value="1"/>
</dbReference>
<comment type="similarity">
    <text evidence="1">Belongs to the ROK (NagC/XylR) family.</text>
</comment>
<dbReference type="PANTHER" id="PTHR18964:SF169">
    <property type="entry name" value="N-ACETYLMANNOSAMINE KINASE"/>
    <property type="match status" value="1"/>
</dbReference>
<comment type="caution">
    <text evidence="2">The sequence shown here is derived from an EMBL/GenBank/DDBJ whole genome shotgun (WGS) entry which is preliminary data.</text>
</comment>
<reference evidence="2 3" key="1">
    <citation type="submission" date="2020-08" db="EMBL/GenBank/DDBJ databases">
        <title>Sequencing the genomes of 1000 actinobacteria strains.</title>
        <authorList>
            <person name="Klenk H.-P."/>
        </authorList>
    </citation>
    <scope>NUCLEOTIDE SEQUENCE [LARGE SCALE GENOMIC DNA]</scope>
    <source>
        <strain evidence="2 3">DSM 45084</strain>
    </source>
</reference>
<dbReference type="GO" id="GO:0004340">
    <property type="term" value="F:glucokinase activity"/>
    <property type="evidence" value="ECO:0007669"/>
    <property type="project" value="UniProtKB-EC"/>
</dbReference>
<dbReference type="EMBL" id="JACHJS010000001">
    <property type="protein sequence ID" value="MBB4969400.1"/>
    <property type="molecule type" value="Genomic_DNA"/>
</dbReference>
<evidence type="ECO:0000313" key="2">
    <source>
        <dbReference type="EMBL" id="MBB4969400.1"/>
    </source>
</evidence>
<sequence length="303" mass="30194">MTGEVVLALDVGGTKIAGALVDGAGATRRFVRRSTPAVDVWPVVAEVVEETLDGTSVSGVGIACAGPVDTTAGTASPINVTAWQRFPLRDQVRALVPDVPVELAGDGACMALGEHRFGAGDSRFLLGLVVSTGVGGGLVLDGRPYGGRTGNAGHVGHVVVEPDGEPCACGGRGCVETVAGGPRMVDWARRKGWQAPENADAALLAAAALAGEELPKAAFDRAGRAVGLAIVATAAVCDLDLAVVGGGVAQAGDLLLDPVRAAVADHAGLSYLDSLRVAPARLGNRAGLVGAAALVLSAAPPRA</sequence>
<evidence type="ECO:0000256" key="1">
    <source>
        <dbReference type="ARBA" id="ARBA00006479"/>
    </source>
</evidence>
<dbReference type="AlphaFoldDB" id="A0A7W7TA89"/>
<dbReference type="Proteomes" id="UP000542674">
    <property type="component" value="Unassembled WGS sequence"/>
</dbReference>